<reference evidence="5" key="1">
    <citation type="journal article" date="2013" name="Nat. Biotechnol.">
        <title>Draft genome sequence of chickpea (Cicer arietinum) provides a resource for trait improvement.</title>
        <authorList>
            <person name="Varshney R.K."/>
            <person name="Song C."/>
            <person name="Saxena R.K."/>
            <person name="Azam S."/>
            <person name="Yu S."/>
            <person name="Sharpe A.G."/>
            <person name="Cannon S."/>
            <person name="Baek J."/>
            <person name="Rosen B.D."/>
            <person name="Tar'an B."/>
            <person name="Millan T."/>
            <person name="Zhang X."/>
            <person name="Ramsay L.D."/>
            <person name="Iwata A."/>
            <person name="Wang Y."/>
            <person name="Nelson W."/>
            <person name="Farmer A.D."/>
            <person name="Gaur P.M."/>
            <person name="Soderlund C."/>
            <person name="Penmetsa R.V."/>
            <person name="Xu C."/>
            <person name="Bharti A.K."/>
            <person name="He W."/>
            <person name="Winter P."/>
            <person name="Zhao S."/>
            <person name="Hane J.K."/>
            <person name="Carrasquilla-Garcia N."/>
            <person name="Condie J.A."/>
            <person name="Upadhyaya H.D."/>
            <person name="Luo M.C."/>
            <person name="Thudi M."/>
            <person name="Gowda C.L."/>
            <person name="Singh N.P."/>
            <person name="Lichtenzveig J."/>
            <person name="Gali K.K."/>
            <person name="Rubio J."/>
            <person name="Nadarajan N."/>
            <person name="Dolezel J."/>
            <person name="Bansal K.C."/>
            <person name="Xu X."/>
            <person name="Edwards D."/>
            <person name="Zhang G."/>
            <person name="Kahl G."/>
            <person name="Gil J."/>
            <person name="Singh K.B."/>
            <person name="Datta S.K."/>
            <person name="Jackson S.A."/>
            <person name="Wang J."/>
            <person name="Cook D.R."/>
        </authorList>
    </citation>
    <scope>NUCLEOTIDE SEQUENCE [LARGE SCALE GENOMIC DNA]</scope>
    <source>
        <strain evidence="5">cv. CDC Frontier</strain>
    </source>
</reference>
<dbReference type="SUPFAM" id="SSF53756">
    <property type="entry name" value="UDP-Glycosyltransferase/glycogen phosphorylase"/>
    <property type="match status" value="2"/>
</dbReference>
<dbReference type="InterPro" id="IPR036875">
    <property type="entry name" value="Znf_CCHC_sf"/>
</dbReference>
<evidence type="ECO:0000256" key="2">
    <source>
        <dbReference type="ARBA" id="ARBA00022676"/>
    </source>
</evidence>
<dbReference type="FunFam" id="3.40.50.2000:FF:000071">
    <property type="entry name" value="Glycosyltransferase"/>
    <property type="match status" value="2"/>
</dbReference>
<dbReference type="FunFam" id="3.40.50.2000:FF:000047">
    <property type="entry name" value="Glycosyltransferase"/>
    <property type="match status" value="1"/>
</dbReference>
<keyword evidence="2" id="KW-0328">Glycosyltransferase</keyword>
<name>A0A1S2XRL2_CICAR</name>
<dbReference type="OrthoDB" id="5835829at2759"/>
<dbReference type="RefSeq" id="XP_004492513.2">
    <property type="nucleotide sequence ID" value="XM_004492456.3"/>
</dbReference>
<evidence type="ECO:0000256" key="1">
    <source>
        <dbReference type="ARBA" id="ARBA00009995"/>
    </source>
</evidence>
<dbReference type="Pfam" id="PF22936">
    <property type="entry name" value="Pol_BBD"/>
    <property type="match status" value="1"/>
</dbReference>
<protein>
    <submittedName>
        <fullName evidence="6">Uncharacterized protein UGT73P7</fullName>
    </submittedName>
</protein>
<reference evidence="6" key="2">
    <citation type="submission" date="2025-08" db="UniProtKB">
        <authorList>
            <consortium name="RefSeq"/>
        </authorList>
    </citation>
    <scope>IDENTIFICATION</scope>
    <source>
        <tissue evidence="6">Etiolated seedlings</tissue>
    </source>
</reference>
<dbReference type="InterPro" id="IPR002213">
    <property type="entry name" value="UDP_glucos_trans"/>
</dbReference>
<evidence type="ECO:0000313" key="5">
    <source>
        <dbReference type="Proteomes" id="UP000087171"/>
    </source>
</evidence>
<dbReference type="Pfam" id="PF00201">
    <property type="entry name" value="UDPGT"/>
    <property type="match status" value="2"/>
</dbReference>
<dbReference type="PANTHER" id="PTHR48047">
    <property type="entry name" value="GLYCOSYLTRANSFERASE"/>
    <property type="match status" value="1"/>
</dbReference>
<accession>A0A1S2XRL2</accession>
<keyword evidence="5" id="KW-1185">Reference proteome</keyword>
<gene>
    <name evidence="6" type="primary">UGT73P7</name>
</gene>
<comment type="similarity">
    <text evidence="1">Belongs to the UDP-glycosyltransferase family.</text>
</comment>
<organism evidence="5 6">
    <name type="scientific">Cicer arietinum</name>
    <name type="common">Chickpea</name>
    <name type="synonym">Garbanzo</name>
    <dbReference type="NCBI Taxonomy" id="3827"/>
    <lineage>
        <taxon>Eukaryota</taxon>
        <taxon>Viridiplantae</taxon>
        <taxon>Streptophyta</taxon>
        <taxon>Embryophyta</taxon>
        <taxon>Tracheophyta</taxon>
        <taxon>Spermatophyta</taxon>
        <taxon>Magnoliopsida</taxon>
        <taxon>eudicotyledons</taxon>
        <taxon>Gunneridae</taxon>
        <taxon>Pentapetalae</taxon>
        <taxon>rosids</taxon>
        <taxon>fabids</taxon>
        <taxon>Fabales</taxon>
        <taxon>Fabaceae</taxon>
        <taxon>Papilionoideae</taxon>
        <taxon>50 kb inversion clade</taxon>
        <taxon>NPAAA clade</taxon>
        <taxon>Hologalegina</taxon>
        <taxon>IRL clade</taxon>
        <taxon>Cicereae</taxon>
        <taxon>Cicer</taxon>
    </lineage>
</organism>
<evidence type="ECO:0000259" key="4">
    <source>
        <dbReference type="Pfam" id="PF22936"/>
    </source>
</evidence>
<proteinExistence type="inferred from homology"/>
<dbReference type="PANTHER" id="PTHR48047:SF45">
    <property type="entry name" value="SCOPOLETIN GLUCOSYLTRANSFERASE-LIKE"/>
    <property type="match status" value="1"/>
</dbReference>
<dbReference type="GO" id="GO:0035251">
    <property type="term" value="F:UDP-glucosyltransferase activity"/>
    <property type="evidence" value="ECO:0007669"/>
    <property type="project" value="UniProtKB-ARBA"/>
</dbReference>
<keyword evidence="3" id="KW-0808">Transferase</keyword>
<dbReference type="PaxDb" id="3827-XP_004492513.1"/>
<dbReference type="Proteomes" id="UP000087171">
    <property type="component" value="Chromosome Ca3"/>
</dbReference>
<sequence length="1335" mass="150604">MESQQLNIVFLPYPTPGHMIPMIDTARLFAKHGANVTIITTHANVSSFQKAIDSDFSAGHSIKTQLIQFPSAQVGLPDGVENIKDGTSLEMLGKITRGIWMLQDQIEILFQDLEPDCIVTDMMYPWTVQCAAKLGIPRLHFYSSSYFSNCACHFIRKCKPHEGLVSDTNKFTIPGLPHSIQMTTLQLPDWMRNKSFATGYFEEMFESEERSYGTICNSFHELESDYEKLCKTIMGIKCWSIGPVSAWANKDDDEKKANRGHMEINNIGNEQEWLNWLNSKPNDSVLYVSFGSLTRLPHLHLVEIAHGLENSGHNFIWVVRKKDRDEGGNGFLQEFEKRMKESDKGYIIWNWAPQLLILDHPATGGIVTHCGWNSILESLNAGLPMIAWPVFAEQFYNEKLVTEILKIGVPVGVKENKLWASFGEEAIVRSEEIVKAVEILMGSGQDSKEMRMRAKMLGDAAKRTIEEGGHSYNNLIQLIDELKSLKKSKALAVKEDSKDVAAKDQDNWKHNDASLCNILWFSIDAKLQFQFRSFKICYDVLAKAKKTYSNDVNRLYIVVSNLISMKKQEMDMQSYIDLDSVCNQILSSATVPSYETVCEQILRLSAPSVPILALVYLNMPVESNALVSNSYQRGGRGGGRGHNRGRTRCNYCNRFGHVEAQCHTKANQISNPIAFVTQTSSLGLWILDSGASDHMSGYKLFFSCLTYMDTLTSITLANGSQTKCHGIFQANPLPTLSLDFVLYVPGSEYWATIGVGHESQGLYYLSAPTTPIACSAVETLSKSPLLEGRLINTTDIPQDQSSTFLTGAVTFFFYFCAVRNINLSLIEITTFSSKDFKSKMESQQLHNQLNVIFLPFPTPGHMIPMIDTARLFAKHGANVTIITTHANASTFQKSIDNDFNSGHPIKTQLIQFPSAQVGLPDGVENLKDATSPEIISKISRGISMLQDHIENLFQDLEPDCIVTDMCYPWTVESAAKLGIPRLYFYSSSYFSNCASYFVRNYRPHDSLVSDTQKFTIPCLPHTIEMTPFQLADWIRVKNSATSVFDVIFESEKRSYGTIYNSFHELESDYEKLGRTTIGIKSWSVGPVSAFTNNDDEKKDNKGHIGKEAEWLNWLNSKENESVLYVSFGSLTRLSHAQIVELAYGLENSSQNFIWVIRKKDKDEDGESFLEDFEERMKESKKGYIIWNWAPQILILDHPAIGGIVTHCGWNSILESLNVSLPMITWPMFAEQFYNEKLLVDVLKIGVPVGAKVNKFWLNTVEEEVVKREEIVKAVEILMGNGQEGKKMRMRARKFGDAAKRTIEKGGYSYNNLIQLLDELTSLKIARELEKSRLDN</sequence>
<dbReference type="FunFam" id="3.40.50.2000:FF:000202">
    <property type="entry name" value="Glycosyltransferase"/>
    <property type="match status" value="1"/>
</dbReference>
<dbReference type="GO" id="GO:0003676">
    <property type="term" value="F:nucleic acid binding"/>
    <property type="evidence" value="ECO:0007669"/>
    <property type="project" value="InterPro"/>
</dbReference>
<evidence type="ECO:0000256" key="3">
    <source>
        <dbReference type="ARBA" id="ARBA00022679"/>
    </source>
</evidence>
<dbReference type="CDD" id="cd03784">
    <property type="entry name" value="GT1_Gtf-like"/>
    <property type="match status" value="2"/>
</dbReference>
<dbReference type="InterPro" id="IPR054722">
    <property type="entry name" value="PolX-like_BBD"/>
</dbReference>
<evidence type="ECO:0000313" key="6">
    <source>
        <dbReference type="RefSeq" id="XP_004492513.2"/>
    </source>
</evidence>
<dbReference type="Gene3D" id="3.40.50.2000">
    <property type="entry name" value="Glycogen Phosphorylase B"/>
    <property type="match status" value="4"/>
</dbReference>
<dbReference type="GO" id="GO:0008270">
    <property type="term" value="F:zinc ion binding"/>
    <property type="evidence" value="ECO:0007669"/>
    <property type="project" value="InterPro"/>
</dbReference>
<feature type="domain" description="Retrovirus-related Pol polyprotein from transposon TNT 1-94-like beta-barrel" evidence="4">
    <location>
        <begin position="685"/>
        <end position="746"/>
    </location>
</feature>
<dbReference type="SUPFAM" id="SSF57756">
    <property type="entry name" value="Retrovirus zinc finger-like domains"/>
    <property type="match status" value="1"/>
</dbReference>